<dbReference type="Gene3D" id="2.30.30.380">
    <property type="entry name" value="Zn-finger domain of Sec23/24"/>
    <property type="match status" value="1"/>
</dbReference>
<feature type="domain" description="Sec23/Sec24 beta-sandwich" evidence="13">
    <location>
        <begin position="660"/>
        <end position="744"/>
    </location>
</feature>
<dbReference type="InterPro" id="IPR012990">
    <property type="entry name" value="Beta-sandwich_Sec23_24"/>
</dbReference>
<evidence type="ECO:0000256" key="1">
    <source>
        <dbReference type="ARBA" id="ARBA00004299"/>
    </source>
</evidence>
<evidence type="ECO:0000256" key="3">
    <source>
        <dbReference type="ARBA" id="ARBA00004514"/>
    </source>
</evidence>
<evidence type="ECO:0000256" key="2">
    <source>
        <dbReference type="ARBA" id="ARBA00004397"/>
    </source>
</evidence>
<keyword evidence="15" id="KW-1185">Reference proteome</keyword>
<evidence type="ECO:0000256" key="5">
    <source>
        <dbReference type="ARBA" id="ARBA00022448"/>
    </source>
</evidence>
<reference evidence="14" key="1">
    <citation type="submission" date="2025-08" db="UniProtKB">
        <authorList>
            <consortium name="Ensembl"/>
        </authorList>
    </citation>
    <scope>IDENTIFICATION</scope>
</reference>
<dbReference type="AlphaFoldDB" id="A0A8D0AB99"/>
<dbReference type="GO" id="GO:0070278">
    <property type="term" value="P:extracellular matrix constituent secretion"/>
    <property type="evidence" value="ECO:0007669"/>
    <property type="project" value="Ensembl"/>
</dbReference>
<dbReference type="Gene3D" id="1.20.120.730">
    <property type="entry name" value="Sec23/Sec24 helical domain"/>
    <property type="match status" value="1"/>
</dbReference>
<dbReference type="GO" id="GO:0048703">
    <property type="term" value="P:embryonic viscerocranium morphogenesis"/>
    <property type="evidence" value="ECO:0007669"/>
    <property type="project" value="Ensembl"/>
</dbReference>
<dbReference type="SUPFAM" id="SSF81995">
    <property type="entry name" value="beta-sandwich domain of Sec23/24"/>
    <property type="match status" value="2"/>
</dbReference>
<dbReference type="Pfam" id="PF04810">
    <property type="entry name" value="zf-Sec23_Sec24"/>
    <property type="match status" value="1"/>
</dbReference>
<evidence type="ECO:0000259" key="11">
    <source>
        <dbReference type="Pfam" id="PF04811"/>
    </source>
</evidence>
<sequence length="1006" mass="110415">MSQQGYVAAPPYSQAQPGMGGYQGGFGTGLAQPLHGHYGGPPQAFTAPTTGKGLLLFISVVRMRQGLEQLQQVCTHQIVLLHFTSYRNCLASGPMQSPPLPASSVAQQPFQTPPPSAMGQPQMPPVLQSPHMSPHMSPQMSPPQSPPANMQMAGQPMSGPPMSGPPIAGPPMTGMGRPFPGPPAPGARGFQQPGPGVVGPPGYPQQAGMPGAFPGAPGGLAGPPQKKLDPDSIPSITQVIEDDQGKQGGTVYKTNVRGQVPPLVTTDFTVQDQGNASPRFIRCTTYSLPCTADLAKQCQVPLASIIKPFASLQKNETPLYVVNHGETGPIRCNRCKAYMCPYMQFIDGGRRYQCGFCNCVNEVPVFYFQHLDHMGQRVDFYERPELSLGSYEFVATLDYCKNNKPPNPPAYIFMIDVSYNNIKSGLVKLICDELKTLLENLPSEEGMESSAIKVGFVTYNKVLHFYNVKSALAQPQMMVVSDTAEMFVPLLDGFLNNVTCQLSHDPVPLLSSLLDQIPDMFADTNESETVFVPVIQAGVEAFKAAECSGKLFIFHSSMPTAEAPGKLKNRDDKKLVNTEKEKTLFQPQKGVYEQLSKDCVAQGCCVDLFLFPSQYMDIATMADVPSHTGGSVYKYNNFQVETDGEHFLRDLRKDVRKSIGFDAIMRVRTSTGFRATEFFGAIHMNNTTDVEMAAVDCDKAITVEFKHDDALSEETGALMQCALLYTTINGQRRLRIHNLSLNCSLQLSELFKSCETDSLINFFSKSACRAILNQPLKNVREILVNQTAHMLACYRKNCASPSAASQLILPDAMKVFPVYVNSLMKTAPLVGSTELSTDDRAHQRLAIMGMGVEDTQLLLYPRLTPLHNMDVSSEALPAPVRCSEERLTDSGMFLLENGHSMFLWLGQASPPDLIQSIFNLPSLAHLQGNMCALPELDNPLSIKVRSIINGLIEKRPNSMKLQIVRQKDKPEMLFRQFLVEDKGLHGGASYMDFLCYVHREIRQLLT</sequence>
<dbReference type="PANTHER" id="PTHR13803">
    <property type="entry name" value="SEC24-RELATED PROTEIN"/>
    <property type="match status" value="1"/>
</dbReference>
<feature type="domain" description="Zinc finger Sec23/Sec24-type" evidence="10">
    <location>
        <begin position="329"/>
        <end position="367"/>
    </location>
</feature>
<dbReference type="SUPFAM" id="SSF53300">
    <property type="entry name" value="vWA-like"/>
    <property type="match status" value="1"/>
</dbReference>
<comment type="subcellular location">
    <subcellularLocation>
        <location evidence="3">Cytoplasm</location>
        <location evidence="3">Cytosol</location>
    </subcellularLocation>
    <subcellularLocation>
        <location evidence="1">Cytoplasmic vesicle</location>
        <location evidence="1">COPII-coated vesicle membrane</location>
        <topology evidence="1">Peripheral membrane protein</topology>
        <orientation evidence="1">Cytoplasmic side</orientation>
    </subcellularLocation>
    <subcellularLocation>
        <location evidence="2">Endoplasmic reticulum membrane</location>
        <topology evidence="2">Peripheral membrane protein</topology>
        <orientation evidence="2">Cytoplasmic side</orientation>
    </subcellularLocation>
</comment>
<dbReference type="GO" id="GO:0090110">
    <property type="term" value="P:COPII-coated vesicle cargo loading"/>
    <property type="evidence" value="ECO:0007669"/>
    <property type="project" value="TreeGrafter"/>
</dbReference>
<organism evidence="14 15">
    <name type="scientific">Sander lucioperca</name>
    <name type="common">Pike-perch</name>
    <name type="synonym">Perca lucioperca</name>
    <dbReference type="NCBI Taxonomy" id="283035"/>
    <lineage>
        <taxon>Eukaryota</taxon>
        <taxon>Metazoa</taxon>
        <taxon>Chordata</taxon>
        <taxon>Craniata</taxon>
        <taxon>Vertebrata</taxon>
        <taxon>Euteleostomi</taxon>
        <taxon>Actinopterygii</taxon>
        <taxon>Neopterygii</taxon>
        <taxon>Teleostei</taxon>
        <taxon>Neoteleostei</taxon>
        <taxon>Acanthomorphata</taxon>
        <taxon>Eupercaria</taxon>
        <taxon>Perciformes</taxon>
        <taxon>Percoidei</taxon>
        <taxon>Percidae</taxon>
        <taxon>Luciopercinae</taxon>
        <taxon>Sander</taxon>
    </lineage>
</organism>
<dbReference type="GO" id="GO:0005789">
    <property type="term" value="C:endoplasmic reticulum membrane"/>
    <property type="evidence" value="ECO:0007669"/>
    <property type="project" value="UniProtKB-SubCell"/>
</dbReference>
<keyword evidence="5" id="KW-0813">Transport</keyword>
<dbReference type="SUPFAM" id="SSF82754">
    <property type="entry name" value="C-terminal, gelsolin-like domain of Sec23/24"/>
    <property type="match status" value="1"/>
</dbReference>
<dbReference type="SUPFAM" id="SSF81811">
    <property type="entry name" value="Helical domain of Sec23/24"/>
    <property type="match status" value="1"/>
</dbReference>
<evidence type="ECO:0000259" key="12">
    <source>
        <dbReference type="Pfam" id="PF04815"/>
    </source>
</evidence>
<dbReference type="Pfam" id="PF04815">
    <property type="entry name" value="Sec23_helical"/>
    <property type="match status" value="1"/>
</dbReference>
<dbReference type="FunFam" id="2.30.30.380:FF:000003">
    <property type="entry name" value="SEC24 homolog D, COPII coat complex component"/>
    <property type="match status" value="1"/>
</dbReference>
<name>A0A8D0AB99_SANLU</name>
<dbReference type="InterPro" id="IPR006896">
    <property type="entry name" value="Sec23/24_trunk_dom"/>
</dbReference>
<feature type="compositionally biased region" description="Low complexity" evidence="8">
    <location>
        <begin position="128"/>
        <end position="139"/>
    </location>
</feature>
<evidence type="ECO:0000256" key="4">
    <source>
        <dbReference type="ARBA" id="ARBA00008334"/>
    </source>
</evidence>
<proteinExistence type="inferred from homology"/>
<dbReference type="GO" id="GO:0000149">
    <property type="term" value="F:SNARE binding"/>
    <property type="evidence" value="ECO:0007669"/>
    <property type="project" value="TreeGrafter"/>
</dbReference>
<dbReference type="InterPro" id="IPR041742">
    <property type="entry name" value="Sec24-like_trunk_dom"/>
</dbReference>
<evidence type="ECO:0000313" key="14">
    <source>
        <dbReference type="Ensembl" id="ENSSLUP00000052627.1"/>
    </source>
</evidence>
<reference evidence="14" key="2">
    <citation type="submission" date="2025-09" db="UniProtKB">
        <authorList>
            <consortium name="Ensembl"/>
        </authorList>
    </citation>
    <scope>IDENTIFICATION</scope>
</reference>
<evidence type="ECO:0000259" key="10">
    <source>
        <dbReference type="Pfam" id="PF04810"/>
    </source>
</evidence>
<dbReference type="GO" id="GO:0070971">
    <property type="term" value="C:endoplasmic reticulum exit site"/>
    <property type="evidence" value="ECO:0007669"/>
    <property type="project" value="TreeGrafter"/>
</dbReference>
<evidence type="ECO:0000256" key="7">
    <source>
        <dbReference type="ARBA" id="ARBA00023329"/>
    </source>
</evidence>
<evidence type="ECO:0000256" key="8">
    <source>
        <dbReference type="SAM" id="MobiDB-lite"/>
    </source>
</evidence>
<feature type="domain" description="Sec23/Sec24 helical" evidence="12">
    <location>
        <begin position="756"/>
        <end position="855"/>
    </location>
</feature>
<comment type="similarity">
    <text evidence="4">Belongs to the SEC23/SEC24 family. SEC24 subfamily.</text>
</comment>
<dbReference type="InterPro" id="IPR036465">
    <property type="entry name" value="vWFA_dom_sf"/>
</dbReference>
<dbReference type="Gene3D" id="2.60.40.1670">
    <property type="entry name" value="beta-sandwich domain of Sec23/24"/>
    <property type="match status" value="1"/>
</dbReference>
<dbReference type="GeneTree" id="ENSGT00950000182924"/>
<dbReference type="PANTHER" id="PTHR13803:SF6">
    <property type="entry name" value="PROTEIN TRANSPORT PROTEIN SEC24D"/>
    <property type="match status" value="1"/>
</dbReference>
<dbReference type="InterPro" id="IPR036180">
    <property type="entry name" value="Gelsolin-like_dom_sf"/>
</dbReference>
<dbReference type="Pfam" id="PF08033">
    <property type="entry name" value="Sec23_BS"/>
    <property type="match status" value="1"/>
</dbReference>
<gene>
    <name evidence="14" type="primary">sec24d</name>
</gene>
<evidence type="ECO:0000259" key="13">
    <source>
        <dbReference type="Pfam" id="PF08033"/>
    </source>
</evidence>
<dbReference type="InterPro" id="IPR050550">
    <property type="entry name" value="SEC23_SEC24_subfamily"/>
</dbReference>
<dbReference type="GO" id="GO:0005829">
    <property type="term" value="C:cytosol"/>
    <property type="evidence" value="ECO:0007669"/>
    <property type="project" value="UniProtKB-SubCell"/>
</dbReference>
<feature type="compositionally biased region" description="Low complexity" evidence="8">
    <location>
        <begin position="204"/>
        <end position="215"/>
    </location>
</feature>
<dbReference type="InterPro" id="IPR036175">
    <property type="entry name" value="Sec23/24_helical_dom_sf"/>
</dbReference>
<feature type="domain" description="Sec23/Sec24 trunk" evidence="11">
    <location>
        <begin position="406"/>
        <end position="655"/>
    </location>
</feature>
<dbReference type="GO" id="GO:0006886">
    <property type="term" value="P:intracellular protein transport"/>
    <property type="evidence" value="ECO:0007669"/>
    <property type="project" value="InterPro"/>
</dbReference>
<dbReference type="Pfam" id="PF04811">
    <property type="entry name" value="Sec23_trunk"/>
    <property type="match status" value="1"/>
</dbReference>
<evidence type="ECO:0000313" key="15">
    <source>
        <dbReference type="Proteomes" id="UP000694568"/>
    </source>
</evidence>
<dbReference type="InterPro" id="IPR006895">
    <property type="entry name" value="Znf_Sec23_Sec24"/>
</dbReference>
<protein>
    <submittedName>
        <fullName evidence="14">SEC24 homolog D, COPII coat complex component</fullName>
    </submittedName>
</protein>
<dbReference type="GO" id="GO:0060536">
    <property type="term" value="P:cartilage morphogenesis"/>
    <property type="evidence" value="ECO:0007669"/>
    <property type="project" value="Ensembl"/>
</dbReference>
<dbReference type="GO" id="GO:0030127">
    <property type="term" value="C:COPII vesicle coat"/>
    <property type="evidence" value="ECO:0007669"/>
    <property type="project" value="InterPro"/>
</dbReference>
<dbReference type="Gene3D" id="3.40.50.410">
    <property type="entry name" value="von Willebrand factor, type A domain"/>
    <property type="match status" value="1"/>
</dbReference>
<feature type="domain" description="Gelsolin-like" evidence="9">
    <location>
        <begin position="876"/>
        <end position="946"/>
    </location>
</feature>
<dbReference type="Pfam" id="PF00626">
    <property type="entry name" value="Gelsolin"/>
    <property type="match status" value="1"/>
</dbReference>
<keyword evidence="6" id="KW-0653">Protein transport</keyword>
<dbReference type="FunFam" id="2.60.40.1670:FF:000004">
    <property type="entry name" value="SEC24 homolog D, COPII coat complex component"/>
    <property type="match status" value="1"/>
</dbReference>
<dbReference type="Proteomes" id="UP000694568">
    <property type="component" value="Unplaced"/>
</dbReference>
<dbReference type="InterPro" id="IPR029006">
    <property type="entry name" value="ADF-H/Gelsolin-like_dom_sf"/>
</dbReference>
<feature type="region of interest" description="Disordered" evidence="8">
    <location>
        <begin position="100"/>
        <end position="232"/>
    </location>
</feature>
<dbReference type="CDD" id="cd01479">
    <property type="entry name" value="Sec24-like"/>
    <property type="match status" value="1"/>
</dbReference>
<dbReference type="FunFam" id="3.40.50.410:FF:000020">
    <property type="entry name" value="protein transport protein Sec24D isoform X1"/>
    <property type="match status" value="1"/>
</dbReference>
<feature type="compositionally biased region" description="Low complexity" evidence="8">
    <location>
        <begin position="186"/>
        <end position="195"/>
    </location>
</feature>
<dbReference type="InterPro" id="IPR006900">
    <property type="entry name" value="Sec23/24_helical_dom"/>
</dbReference>
<dbReference type="InterPro" id="IPR007123">
    <property type="entry name" value="Gelsolin-like_dom"/>
</dbReference>
<dbReference type="GO" id="GO:0008270">
    <property type="term" value="F:zinc ion binding"/>
    <property type="evidence" value="ECO:0007669"/>
    <property type="project" value="InterPro"/>
</dbReference>
<dbReference type="Gene3D" id="3.40.20.10">
    <property type="entry name" value="Severin"/>
    <property type="match status" value="1"/>
</dbReference>
<evidence type="ECO:0000256" key="6">
    <source>
        <dbReference type="ARBA" id="ARBA00022927"/>
    </source>
</evidence>
<evidence type="ECO:0000259" key="9">
    <source>
        <dbReference type="Pfam" id="PF00626"/>
    </source>
</evidence>
<dbReference type="Ensembl" id="ENSSLUT00000054171.1">
    <property type="protein sequence ID" value="ENSSLUP00000052627.1"/>
    <property type="gene ID" value="ENSSLUG00000022346.1"/>
</dbReference>
<accession>A0A8D0AB99</accession>
<keyword evidence="7" id="KW-0968">Cytoplasmic vesicle</keyword>
<feature type="compositionally biased region" description="Pro residues" evidence="8">
    <location>
        <begin position="158"/>
        <end position="169"/>
    </location>
</feature>